<protein>
    <submittedName>
        <fullName evidence="2">Uncharacterized protein</fullName>
    </submittedName>
</protein>
<organism evidence="2 3">
    <name type="scientific">Massilia phyllostachyos</name>
    <dbReference type="NCBI Taxonomy" id="2898585"/>
    <lineage>
        <taxon>Bacteria</taxon>
        <taxon>Pseudomonadati</taxon>
        <taxon>Pseudomonadota</taxon>
        <taxon>Betaproteobacteria</taxon>
        <taxon>Burkholderiales</taxon>
        <taxon>Oxalobacteraceae</taxon>
        <taxon>Telluria group</taxon>
        <taxon>Massilia</taxon>
    </lineage>
</organism>
<proteinExistence type="predicted"/>
<gene>
    <name evidence="2" type="ORF">LQ564_10155</name>
</gene>
<dbReference type="RefSeq" id="WP_231057973.1">
    <property type="nucleotide sequence ID" value="NZ_JAJNOC010000002.1"/>
</dbReference>
<evidence type="ECO:0000313" key="2">
    <source>
        <dbReference type="EMBL" id="MCD2516668.1"/>
    </source>
</evidence>
<reference evidence="2" key="1">
    <citation type="submission" date="2021-11" db="EMBL/GenBank/DDBJ databases">
        <title>The complete genome of Massilia sp sp. G4R7.</title>
        <authorList>
            <person name="Liu L."/>
            <person name="Yue J."/>
            <person name="Yuan J."/>
            <person name="Yang F."/>
            <person name="Li L."/>
        </authorList>
    </citation>
    <scope>NUCLEOTIDE SEQUENCE</scope>
    <source>
        <strain evidence="2">G4R7</strain>
    </source>
</reference>
<evidence type="ECO:0000256" key="1">
    <source>
        <dbReference type="SAM" id="MobiDB-lite"/>
    </source>
</evidence>
<name>A0ABS8Q4J8_9BURK</name>
<dbReference type="EMBL" id="JAJNOC010000002">
    <property type="protein sequence ID" value="MCD2516668.1"/>
    <property type="molecule type" value="Genomic_DNA"/>
</dbReference>
<comment type="caution">
    <text evidence="2">The sequence shown here is derived from an EMBL/GenBank/DDBJ whole genome shotgun (WGS) entry which is preliminary data.</text>
</comment>
<accession>A0ABS8Q4J8</accession>
<evidence type="ECO:0000313" key="3">
    <source>
        <dbReference type="Proteomes" id="UP001179361"/>
    </source>
</evidence>
<feature type="region of interest" description="Disordered" evidence="1">
    <location>
        <begin position="245"/>
        <end position="266"/>
    </location>
</feature>
<keyword evidence="3" id="KW-1185">Reference proteome</keyword>
<dbReference type="Proteomes" id="UP001179361">
    <property type="component" value="Unassembled WGS sequence"/>
</dbReference>
<sequence length="266" mass="28374">MEKLFAQLSRLYLMPGAAPAGQDAHGRVPLVSGDGLSRAIVIDFPRLRDGAPEQHWHKLCAVANALQETFGFPPPAVSIDGGSGYRLWLSLDEPAPEGDVRRFVSMLRERHFPELELAISEQVQLPPALNPVSGKWAAFIHPGMGASFAEEAGLEIEPPLHAQLAFLEGLKSIGKAQFFDALVALKQNEAASDAPVIAPGPTASTAGLLLKDATLEDIVRHLHAMNIEPTFRHVLQGQKLAGGSTDFDAGSTGRSGGAYSGSDFVR</sequence>